<evidence type="ECO:0000313" key="1">
    <source>
        <dbReference type="EMBL" id="RXI98446.1"/>
    </source>
</evidence>
<dbReference type="Proteomes" id="UP000290649">
    <property type="component" value="Unassembled WGS sequence"/>
</dbReference>
<dbReference type="EMBL" id="QOUX01000046">
    <property type="protein sequence ID" value="RXI98446.1"/>
    <property type="molecule type" value="Genomic_DNA"/>
</dbReference>
<organism evidence="1 2">
    <name type="scientific">Anaerobacillus alkaliphilus</name>
    <dbReference type="NCBI Taxonomy" id="1548597"/>
    <lineage>
        <taxon>Bacteria</taxon>
        <taxon>Bacillati</taxon>
        <taxon>Bacillota</taxon>
        <taxon>Bacilli</taxon>
        <taxon>Bacillales</taxon>
        <taxon>Bacillaceae</taxon>
        <taxon>Anaerobacillus</taxon>
    </lineage>
</organism>
<reference evidence="1 2" key="1">
    <citation type="journal article" date="2019" name="Int. J. Syst. Evol. Microbiol.">
        <title>Anaerobacillus alkaliphilus sp. nov., a novel alkaliphilic and moderately halophilic bacterium.</title>
        <authorList>
            <person name="Borsodi A.K."/>
            <person name="Aszalos J.M."/>
            <person name="Bihari P."/>
            <person name="Nagy I."/>
            <person name="Schumann P."/>
            <person name="Sproer C."/>
            <person name="Kovacs A.L."/>
            <person name="Boka K."/>
            <person name="Dobosy P."/>
            <person name="Ovari M."/>
            <person name="Szili-Kovacs T."/>
            <person name="Toth E."/>
        </authorList>
    </citation>
    <scope>NUCLEOTIDE SEQUENCE [LARGE SCALE GENOMIC DNA]</scope>
    <source>
        <strain evidence="1 2">B16-10</strain>
    </source>
</reference>
<gene>
    <name evidence="1" type="ORF">DS745_19160</name>
</gene>
<comment type="caution">
    <text evidence="1">The sequence shown here is derived from an EMBL/GenBank/DDBJ whole genome shotgun (WGS) entry which is preliminary data.</text>
</comment>
<evidence type="ECO:0000313" key="2">
    <source>
        <dbReference type="Proteomes" id="UP000290649"/>
    </source>
</evidence>
<proteinExistence type="predicted"/>
<dbReference type="OrthoDB" id="2959847at2"/>
<accession>A0A4Q0VPP0</accession>
<dbReference type="Pfam" id="PF14172">
    <property type="entry name" value="DUF4309"/>
    <property type="match status" value="1"/>
</dbReference>
<dbReference type="PROSITE" id="PS51257">
    <property type="entry name" value="PROKAR_LIPOPROTEIN"/>
    <property type="match status" value="1"/>
</dbReference>
<protein>
    <submittedName>
        <fullName evidence="1">DUF4309 domain-containing protein</fullName>
    </submittedName>
</protein>
<dbReference type="RefSeq" id="WP_129079801.1">
    <property type="nucleotide sequence ID" value="NZ_QOUX01000046.1"/>
</dbReference>
<keyword evidence="2" id="KW-1185">Reference proteome</keyword>
<name>A0A4Q0VPP0_9BACI</name>
<dbReference type="InterPro" id="IPR025453">
    <property type="entry name" value="DUF4309"/>
</dbReference>
<dbReference type="AlphaFoldDB" id="A0A4Q0VPP0"/>
<sequence>MKYIFQLVILSFLVACGTVDSQFGEASILVDKMFDVNTNALAADKTFISSDDLLEVPLLYSESQLTSIDEIIKSIDKVKEIKDGVFQGVLVEFLPHSLEPSIEFYTWLRNDKIELIDINKFNDEVTTYGFEMGRFYLDLWDRVDDFYVSYHDLELTEEFLVAGKLGKMYTSPITIGTSKDQVIALKGEPIVSDWYNGGILYSYNDIVYIFDENEVVKAVNMPGNRIKSILQEVPTMLGQPSSIHYSELDSILTYSYQLGNYALSFEADQETSSVTTIWLHKK</sequence>